<evidence type="ECO:0000313" key="1">
    <source>
        <dbReference type="EMBL" id="KAK1300245.1"/>
    </source>
</evidence>
<reference evidence="1" key="2">
    <citation type="submission" date="2023-06" db="EMBL/GenBank/DDBJ databases">
        <authorList>
            <person name="Ma L."/>
            <person name="Liu K.-W."/>
            <person name="Li Z."/>
            <person name="Hsiao Y.-Y."/>
            <person name="Qi Y."/>
            <person name="Fu T."/>
            <person name="Tang G."/>
            <person name="Zhang D."/>
            <person name="Sun W.-H."/>
            <person name="Liu D.-K."/>
            <person name="Li Y."/>
            <person name="Chen G.-Z."/>
            <person name="Liu X.-D."/>
            <person name="Liao X.-Y."/>
            <person name="Jiang Y.-T."/>
            <person name="Yu X."/>
            <person name="Hao Y."/>
            <person name="Huang J."/>
            <person name="Zhao X.-W."/>
            <person name="Ke S."/>
            <person name="Chen Y.-Y."/>
            <person name="Wu W.-L."/>
            <person name="Hsu J.-L."/>
            <person name="Lin Y.-F."/>
            <person name="Huang M.-D."/>
            <person name="Li C.-Y."/>
            <person name="Huang L."/>
            <person name="Wang Z.-W."/>
            <person name="Zhao X."/>
            <person name="Zhong W.-Y."/>
            <person name="Peng D.-H."/>
            <person name="Ahmad S."/>
            <person name="Lan S."/>
            <person name="Zhang J.-S."/>
            <person name="Tsai W.-C."/>
            <person name="Van De Peer Y."/>
            <person name="Liu Z.-J."/>
        </authorList>
    </citation>
    <scope>NUCLEOTIDE SEQUENCE</scope>
    <source>
        <strain evidence="1">CP</strain>
        <tissue evidence="1">Leaves</tissue>
    </source>
</reference>
<sequence length="88" mass="10405">MKPAQRERQAHQPGLEVRPIWRYPREVTSPDEIMGPGNPDAEGCCRALDVKLRNTFHRYIEERGVSDSLFQFLQQTWLSVKDHRRLMK</sequence>
<gene>
    <name evidence="1" type="ORF">QJS10_CPB13g01467</name>
</gene>
<dbReference type="SUPFAM" id="SSF54529">
    <property type="entry name" value="Mitochondrial glycoprotein MAM33-like"/>
    <property type="match status" value="1"/>
</dbReference>
<organism evidence="1 2">
    <name type="scientific">Acorus calamus</name>
    <name type="common">Sweet flag</name>
    <dbReference type="NCBI Taxonomy" id="4465"/>
    <lineage>
        <taxon>Eukaryota</taxon>
        <taxon>Viridiplantae</taxon>
        <taxon>Streptophyta</taxon>
        <taxon>Embryophyta</taxon>
        <taxon>Tracheophyta</taxon>
        <taxon>Spermatophyta</taxon>
        <taxon>Magnoliopsida</taxon>
        <taxon>Liliopsida</taxon>
        <taxon>Acoraceae</taxon>
        <taxon>Acorus</taxon>
    </lineage>
</organism>
<protein>
    <submittedName>
        <fullName evidence="1">Uncharacterized protein</fullName>
    </submittedName>
</protein>
<dbReference type="InterPro" id="IPR003428">
    <property type="entry name" value="MAM33"/>
</dbReference>
<dbReference type="AlphaFoldDB" id="A0AAV9DGP7"/>
<dbReference type="InterPro" id="IPR036561">
    <property type="entry name" value="MAM33_sf"/>
</dbReference>
<accession>A0AAV9DGP7</accession>
<dbReference type="Gene3D" id="3.10.280.10">
    <property type="entry name" value="Mitochondrial glycoprotein"/>
    <property type="match status" value="1"/>
</dbReference>
<evidence type="ECO:0000313" key="2">
    <source>
        <dbReference type="Proteomes" id="UP001180020"/>
    </source>
</evidence>
<dbReference type="Proteomes" id="UP001180020">
    <property type="component" value="Unassembled WGS sequence"/>
</dbReference>
<proteinExistence type="predicted"/>
<keyword evidence="2" id="KW-1185">Reference proteome</keyword>
<dbReference type="EMBL" id="JAUJYO010000013">
    <property type="protein sequence ID" value="KAK1300245.1"/>
    <property type="molecule type" value="Genomic_DNA"/>
</dbReference>
<dbReference type="GO" id="GO:0005759">
    <property type="term" value="C:mitochondrial matrix"/>
    <property type="evidence" value="ECO:0007669"/>
    <property type="project" value="InterPro"/>
</dbReference>
<name>A0AAV9DGP7_ACOCL</name>
<comment type="caution">
    <text evidence="1">The sequence shown here is derived from an EMBL/GenBank/DDBJ whole genome shotgun (WGS) entry which is preliminary data.</text>
</comment>
<reference evidence="1" key="1">
    <citation type="journal article" date="2023" name="Nat. Commun.">
        <title>Diploid and tetraploid genomes of Acorus and the evolution of monocots.</title>
        <authorList>
            <person name="Ma L."/>
            <person name="Liu K.W."/>
            <person name="Li Z."/>
            <person name="Hsiao Y.Y."/>
            <person name="Qi Y."/>
            <person name="Fu T."/>
            <person name="Tang G.D."/>
            <person name="Zhang D."/>
            <person name="Sun W.H."/>
            <person name="Liu D.K."/>
            <person name="Li Y."/>
            <person name="Chen G.Z."/>
            <person name="Liu X.D."/>
            <person name="Liao X.Y."/>
            <person name="Jiang Y.T."/>
            <person name="Yu X."/>
            <person name="Hao Y."/>
            <person name="Huang J."/>
            <person name="Zhao X.W."/>
            <person name="Ke S."/>
            <person name="Chen Y.Y."/>
            <person name="Wu W.L."/>
            <person name="Hsu J.L."/>
            <person name="Lin Y.F."/>
            <person name="Huang M.D."/>
            <person name="Li C.Y."/>
            <person name="Huang L."/>
            <person name="Wang Z.W."/>
            <person name="Zhao X."/>
            <person name="Zhong W.Y."/>
            <person name="Peng D.H."/>
            <person name="Ahmad S."/>
            <person name="Lan S."/>
            <person name="Zhang J.S."/>
            <person name="Tsai W.C."/>
            <person name="Van de Peer Y."/>
            <person name="Liu Z.J."/>
        </authorList>
    </citation>
    <scope>NUCLEOTIDE SEQUENCE</scope>
    <source>
        <strain evidence="1">CP</strain>
    </source>
</reference>
<dbReference type="Pfam" id="PF02330">
    <property type="entry name" value="MAM33"/>
    <property type="match status" value="1"/>
</dbReference>